<sequence length="169" mass="19321">MLRFQMAIRDDASLLSTMGYTSYRHHFAHLWKNDDELAAYLEQEYSLPAIARSLAEAGTFWLIAFTDVPIGFAKYSLHQTLEPQDPPGTLLHKIYLLPGETGKQYGEQLFAEVVRQAKAQGETRIWLEVLADNPRARQFYEQQGMTFVKDTFFSTTSQTTTLHVMGKPL</sequence>
<dbReference type="AlphaFoldDB" id="A0A6N2XPU8"/>
<dbReference type="SUPFAM" id="SSF55729">
    <property type="entry name" value="Acyl-CoA N-acyltransferases (Nat)"/>
    <property type="match status" value="1"/>
</dbReference>
<evidence type="ECO:0000259" key="3">
    <source>
        <dbReference type="PROSITE" id="PS51186"/>
    </source>
</evidence>
<name>A0A6N2XPU8_CITAM</name>
<dbReference type="PROSITE" id="PS51186">
    <property type="entry name" value="GNAT"/>
    <property type="match status" value="1"/>
</dbReference>
<gene>
    <name evidence="4" type="ORF">CALFYP1_01763</name>
</gene>
<evidence type="ECO:0000256" key="1">
    <source>
        <dbReference type="ARBA" id="ARBA00022679"/>
    </source>
</evidence>
<dbReference type="GO" id="GO:0016747">
    <property type="term" value="F:acyltransferase activity, transferring groups other than amino-acyl groups"/>
    <property type="evidence" value="ECO:0007669"/>
    <property type="project" value="InterPro"/>
</dbReference>
<evidence type="ECO:0000313" key="4">
    <source>
        <dbReference type="EMBL" id="VYT55706.1"/>
    </source>
</evidence>
<feature type="domain" description="N-acetyltransferase" evidence="3">
    <location>
        <begin position="18"/>
        <end position="169"/>
    </location>
</feature>
<accession>A0A6N2XPU8</accession>
<proteinExistence type="predicted"/>
<protein>
    <submittedName>
        <fullName evidence="4">Acetyltransferase (GNAT) family protein</fullName>
    </submittedName>
</protein>
<keyword evidence="1 4" id="KW-0808">Transferase</keyword>
<dbReference type="InterPro" id="IPR050832">
    <property type="entry name" value="Bact_Acetyltransf"/>
</dbReference>
<dbReference type="PANTHER" id="PTHR43877">
    <property type="entry name" value="AMINOALKYLPHOSPHONATE N-ACETYLTRANSFERASE-RELATED-RELATED"/>
    <property type="match status" value="1"/>
</dbReference>
<evidence type="ECO:0000256" key="2">
    <source>
        <dbReference type="ARBA" id="ARBA00023315"/>
    </source>
</evidence>
<dbReference type="Gene3D" id="3.40.630.30">
    <property type="match status" value="1"/>
</dbReference>
<organism evidence="4">
    <name type="scientific">Citrobacter amalonaticus</name>
    <dbReference type="NCBI Taxonomy" id="35703"/>
    <lineage>
        <taxon>Bacteria</taxon>
        <taxon>Pseudomonadati</taxon>
        <taxon>Pseudomonadota</taxon>
        <taxon>Gammaproteobacteria</taxon>
        <taxon>Enterobacterales</taxon>
        <taxon>Enterobacteriaceae</taxon>
        <taxon>Citrobacter</taxon>
    </lineage>
</organism>
<dbReference type="InterPro" id="IPR000182">
    <property type="entry name" value="GNAT_dom"/>
</dbReference>
<dbReference type="EMBL" id="CACRTI010000020">
    <property type="protein sequence ID" value="VYT55706.1"/>
    <property type="molecule type" value="Genomic_DNA"/>
</dbReference>
<dbReference type="RefSeq" id="WP_058587250.1">
    <property type="nucleotide sequence ID" value="NZ_CACRTI010000020.1"/>
</dbReference>
<reference evidence="4" key="1">
    <citation type="submission" date="2019-11" db="EMBL/GenBank/DDBJ databases">
        <authorList>
            <person name="Feng L."/>
        </authorList>
    </citation>
    <scope>NUCLEOTIDE SEQUENCE</scope>
    <source>
        <strain evidence="4">CAmalonaticusLFYP1</strain>
    </source>
</reference>
<dbReference type="InterPro" id="IPR016181">
    <property type="entry name" value="Acyl_CoA_acyltransferase"/>
</dbReference>
<keyword evidence="2" id="KW-0012">Acyltransferase</keyword>
<dbReference type="Pfam" id="PF00583">
    <property type="entry name" value="Acetyltransf_1"/>
    <property type="match status" value="1"/>
</dbReference>